<accession>A0ABV7GHE4</accession>
<evidence type="ECO:0008006" key="4">
    <source>
        <dbReference type="Google" id="ProtNLM"/>
    </source>
</evidence>
<evidence type="ECO:0000313" key="3">
    <source>
        <dbReference type="Proteomes" id="UP001595621"/>
    </source>
</evidence>
<comment type="caution">
    <text evidence="2">The sequence shown here is derived from an EMBL/GenBank/DDBJ whole genome shotgun (WGS) entry which is preliminary data.</text>
</comment>
<proteinExistence type="predicted"/>
<reference evidence="3" key="1">
    <citation type="journal article" date="2019" name="Int. J. Syst. Evol. Microbiol.">
        <title>The Global Catalogue of Microorganisms (GCM) 10K type strain sequencing project: providing services to taxonomists for standard genome sequencing and annotation.</title>
        <authorList>
            <consortium name="The Broad Institute Genomics Platform"/>
            <consortium name="The Broad Institute Genome Sequencing Center for Infectious Disease"/>
            <person name="Wu L."/>
            <person name="Ma J."/>
        </authorList>
    </citation>
    <scope>NUCLEOTIDE SEQUENCE [LARGE SCALE GENOMIC DNA]</scope>
    <source>
        <strain evidence="3">KCTC 52277</strain>
    </source>
</reference>
<dbReference type="RefSeq" id="WP_248936155.1">
    <property type="nucleotide sequence ID" value="NZ_JAKILF010000004.1"/>
</dbReference>
<sequence>MTVFQKAKPYLPVLYPGFDWDLTPAAVTPKPRKKWSEYPKNPVKRDLSLVDIVTEPPEELFEPLNLTAPLGGFSLDENQLAEKARLDRVLAMKQADYDLHNPSPAGRRDRAGIDSLVQRCISPTRLRSEAINSARADQLAAMNARMRERGITPDQNPPLVIGQDSALCGDAPLVFGGVDHVTGEVTGANFTRPAVARLLFREWSDEYRFRVCVDASPTDAPPPQAGDRITTQLTERGARNVMESGAYLQAVKGGYTTFLTLTFDNDARGRLFRGETTIGAEVSRFFDALGKMYRRGWQCANEVLATRNGFDCVGANAVVPGHDKFKDSFDYCWVAEAPIKAKVVDSRNGFQCIDDLPNPHCHVLLRWQVEPYLFHDWANRIERLWGQGFAKLERIKHAKAASQYLLKALGYLTKGKDADQGEIQGNRYSMSKSARAPGWECLSSYHAQNMAAIIGELQEAMQRRFAPIRGQIAAHARQMDKAIRDVAVLKEQKQRDKAAKVKARIAKLESLIAAARQKLQSCPIRVADFQVTFKGEAMLDKFTAWATGARLWDAAELERVTFTQPNPMREAMGKMIAGYRRHYRHIAQLFEASAALWPQLLTEQWRTEPPEPAPATGAQFGDYERWISTT</sequence>
<evidence type="ECO:0000256" key="1">
    <source>
        <dbReference type="SAM" id="Coils"/>
    </source>
</evidence>
<dbReference type="Proteomes" id="UP001595621">
    <property type="component" value="Unassembled WGS sequence"/>
</dbReference>
<evidence type="ECO:0000313" key="2">
    <source>
        <dbReference type="EMBL" id="MFC3139640.1"/>
    </source>
</evidence>
<gene>
    <name evidence="2" type="ORF">ACFOE0_15835</name>
</gene>
<protein>
    <recommendedName>
        <fullName evidence="4">Replication protein</fullName>
    </recommendedName>
</protein>
<keyword evidence="3" id="KW-1185">Reference proteome</keyword>
<keyword evidence="1" id="KW-0175">Coiled coil</keyword>
<name>A0ABV7GHE4_9GAMM</name>
<organism evidence="2 3">
    <name type="scientific">Shewanella submarina</name>
    <dbReference type="NCBI Taxonomy" id="2016376"/>
    <lineage>
        <taxon>Bacteria</taxon>
        <taxon>Pseudomonadati</taxon>
        <taxon>Pseudomonadota</taxon>
        <taxon>Gammaproteobacteria</taxon>
        <taxon>Alteromonadales</taxon>
        <taxon>Shewanellaceae</taxon>
        <taxon>Shewanella</taxon>
    </lineage>
</organism>
<dbReference type="EMBL" id="JBHRTD010000017">
    <property type="protein sequence ID" value="MFC3139640.1"/>
    <property type="molecule type" value="Genomic_DNA"/>
</dbReference>
<feature type="coiled-coil region" evidence="1">
    <location>
        <begin position="472"/>
        <end position="518"/>
    </location>
</feature>